<feature type="region of interest" description="Disordered" evidence="1">
    <location>
        <begin position="283"/>
        <end position="350"/>
    </location>
</feature>
<sequence length="559" mass="61619">MASRFDGDIVLGNRQPALRTAELAEQHESRLGDIAMHVWCDGSHNPSDDSGGIAVTYHPWLPSMSADRNLVLAAWSVRPLWGSYFGEVLAICEALYVIWQQLLRHGNSPEVTGQLVRISIFNDKLWFLMWLGNVGLMDMKTYTLCKPLIDFIAVKSSEIHRFPGIQVRLSLHWIPGHHHNITPHVAADYMSGKIFNLGPAIFWNQHNSLWISEPHALTFLRGALAESATAAASLWPELLDRITGYIGQLRAMIAEEQRQRWPGSQAFEYGLYPCNPPYQLLVSQPNGNRLPPPSTLESIRNAPAPPPPPLEALPPPPLVDGPEPSLTLQQPLPPRPVPSEVEASGTRPLPAGMNKLLPPATLRHPLPPRPVFPPRTAPVSANLWSPWPSQRRPASATTASGSCLETSTADRQCVMPSEIRENGKVSKQDLTTKMALGTVGEGMADEKGTSIGMAEGAAREYRQALTANKVRHDDHEDKAGPAAEYVQVAVEEGMEDQIGTAFGAVEDPSVAEKQRATLDERAVAVAEDWSWREADEELQRQLEEEYQGELQLGFIPLAF</sequence>
<feature type="compositionally biased region" description="Polar residues" evidence="1">
    <location>
        <begin position="395"/>
        <end position="409"/>
    </location>
</feature>
<proteinExistence type="predicted"/>
<feature type="region of interest" description="Disordered" evidence="1">
    <location>
        <begin position="383"/>
        <end position="409"/>
    </location>
</feature>
<evidence type="ECO:0000313" key="2">
    <source>
        <dbReference type="EMBL" id="KAK3690189.1"/>
    </source>
</evidence>
<evidence type="ECO:0000313" key="3">
    <source>
        <dbReference type="Proteomes" id="UP001270362"/>
    </source>
</evidence>
<gene>
    <name evidence="2" type="ORF">B0T22DRAFT_481363</name>
</gene>
<accession>A0AAE0XCL5</accession>
<organism evidence="2 3">
    <name type="scientific">Podospora appendiculata</name>
    <dbReference type="NCBI Taxonomy" id="314037"/>
    <lineage>
        <taxon>Eukaryota</taxon>
        <taxon>Fungi</taxon>
        <taxon>Dikarya</taxon>
        <taxon>Ascomycota</taxon>
        <taxon>Pezizomycotina</taxon>
        <taxon>Sordariomycetes</taxon>
        <taxon>Sordariomycetidae</taxon>
        <taxon>Sordariales</taxon>
        <taxon>Podosporaceae</taxon>
        <taxon>Podospora</taxon>
    </lineage>
</organism>
<comment type="caution">
    <text evidence="2">The sequence shown here is derived from an EMBL/GenBank/DDBJ whole genome shotgun (WGS) entry which is preliminary data.</text>
</comment>
<keyword evidence="3" id="KW-1185">Reference proteome</keyword>
<dbReference type="Proteomes" id="UP001270362">
    <property type="component" value="Unassembled WGS sequence"/>
</dbReference>
<dbReference type="AlphaFoldDB" id="A0AAE0XCL5"/>
<feature type="compositionally biased region" description="Pro residues" evidence="1">
    <location>
        <begin position="303"/>
        <end position="319"/>
    </location>
</feature>
<protein>
    <submittedName>
        <fullName evidence="2">Uncharacterized protein</fullName>
    </submittedName>
</protein>
<reference evidence="2" key="1">
    <citation type="journal article" date="2023" name="Mol. Phylogenet. Evol.">
        <title>Genome-scale phylogeny and comparative genomics of the fungal order Sordariales.</title>
        <authorList>
            <person name="Hensen N."/>
            <person name="Bonometti L."/>
            <person name="Westerberg I."/>
            <person name="Brannstrom I.O."/>
            <person name="Guillou S."/>
            <person name="Cros-Aarteil S."/>
            <person name="Calhoun S."/>
            <person name="Haridas S."/>
            <person name="Kuo A."/>
            <person name="Mondo S."/>
            <person name="Pangilinan J."/>
            <person name="Riley R."/>
            <person name="LaButti K."/>
            <person name="Andreopoulos B."/>
            <person name="Lipzen A."/>
            <person name="Chen C."/>
            <person name="Yan M."/>
            <person name="Daum C."/>
            <person name="Ng V."/>
            <person name="Clum A."/>
            <person name="Steindorff A."/>
            <person name="Ohm R.A."/>
            <person name="Martin F."/>
            <person name="Silar P."/>
            <person name="Natvig D.O."/>
            <person name="Lalanne C."/>
            <person name="Gautier V."/>
            <person name="Ament-Velasquez S.L."/>
            <person name="Kruys A."/>
            <person name="Hutchinson M.I."/>
            <person name="Powell A.J."/>
            <person name="Barry K."/>
            <person name="Miller A.N."/>
            <person name="Grigoriev I.V."/>
            <person name="Debuchy R."/>
            <person name="Gladieux P."/>
            <person name="Hiltunen Thoren M."/>
            <person name="Johannesson H."/>
        </authorList>
    </citation>
    <scope>NUCLEOTIDE SEQUENCE</scope>
    <source>
        <strain evidence="2">CBS 314.62</strain>
    </source>
</reference>
<evidence type="ECO:0000256" key="1">
    <source>
        <dbReference type="SAM" id="MobiDB-lite"/>
    </source>
</evidence>
<name>A0AAE0XCL5_9PEZI</name>
<dbReference type="EMBL" id="JAULSO010000002">
    <property type="protein sequence ID" value="KAK3690189.1"/>
    <property type="molecule type" value="Genomic_DNA"/>
</dbReference>
<reference evidence="2" key="2">
    <citation type="submission" date="2023-06" db="EMBL/GenBank/DDBJ databases">
        <authorList>
            <consortium name="Lawrence Berkeley National Laboratory"/>
            <person name="Haridas S."/>
            <person name="Hensen N."/>
            <person name="Bonometti L."/>
            <person name="Westerberg I."/>
            <person name="Brannstrom I.O."/>
            <person name="Guillou S."/>
            <person name="Cros-Aarteil S."/>
            <person name="Calhoun S."/>
            <person name="Kuo A."/>
            <person name="Mondo S."/>
            <person name="Pangilinan J."/>
            <person name="Riley R."/>
            <person name="Labutti K."/>
            <person name="Andreopoulos B."/>
            <person name="Lipzen A."/>
            <person name="Chen C."/>
            <person name="Yanf M."/>
            <person name="Daum C."/>
            <person name="Ng V."/>
            <person name="Clum A."/>
            <person name="Steindorff A."/>
            <person name="Ohm R."/>
            <person name="Martin F."/>
            <person name="Silar P."/>
            <person name="Natvig D."/>
            <person name="Lalanne C."/>
            <person name="Gautier V."/>
            <person name="Ament-Velasquez S.L."/>
            <person name="Kruys A."/>
            <person name="Hutchinson M.I."/>
            <person name="Powell A.J."/>
            <person name="Barry K."/>
            <person name="Miller A.N."/>
            <person name="Grigoriev I.V."/>
            <person name="Debuchy R."/>
            <person name="Gladieux P."/>
            <person name="Thoren M.H."/>
            <person name="Johannesson H."/>
        </authorList>
    </citation>
    <scope>NUCLEOTIDE SEQUENCE</scope>
    <source>
        <strain evidence="2">CBS 314.62</strain>
    </source>
</reference>